<evidence type="ECO:0000313" key="3">
    <source>
        <dbReference type="Proteomes" id="UP000027222"/>
    </source>
</evidence>
<protein>
    <submittedName>
        <fullName evidence="2">Uncharacterized protein</fullName>
    </submittedName>
</protein>
<dbReference type="HOGENOM" id="CLU_2121270_0_0_1"/>
<organism evidence="2 3">
    <name type="scientific">Galerina marginata (strain CBS 339.88)</name>
    <dbReference type="NCBI Taxonomy" id="685588"/>
    <lineage>
        <taxon>Eukaryota</taxon>
        <taxon>Fungi</taxon>
        <taxon>Dikarya</taxon>
        <taxon>Basidiomycota</taxon>
        <taxon>Agaricomycotina</taxon>
        <taxon>Agaricomycetes</taxon>
        <taxon>Agaricomycetidae</taxon>
        <taxon>Agaricales</taxon>
        <taxon>Agaricineae</taxon>
        <taxon>Strophariaceae</taxon>
        <taxon>Galerina</taxon>
    </lineage>
</organism>
<evidence type="ECO:0000256" key="1">
    <source>
        <dbReference type="SAM" id="MobiDB-lite"/>
    </source>
</evidence>
<reference evidence="3" key="1">
    <citation type="journal article" date="2014" name="Proc. Natl. Acad. Sci. U.S.A.">
        <title>Extensive sampling of basidiomycete genomes demonstrates inadequacy of the white-rot/brown-rot paradigm for wood decay fungi.</title>
        <authorList>
            <person name="Riley R."/>
            <person name="Salamov A.A."/>
            <person name="Brown D.W."/>
            <person name="Nagy L.G."/>
            <person name="Floudas D."/>
            <person name="Held B.W."/>
            <person name="Levasseur A."/>
            <person name="Lombard V."/>
            <person name="Morin E."/>
            <person name="Otillar R."/>
            <person name="Lindquist E.A."/>
            <person name="Sun H."/>
            <person name="LaButti K.M."/>
            <person name="Schmutz J."/>
            <person name="Jabbour D."/>
            <person name="Luo H."/>
            <person name="Baker S.E."/>
            <person name="Pisabarro A.G."/>
            <person name="Walton J.D."/>
            <person name="Blanchette R.A."/>
            <person name="Henrissat B."/>
            <person name="Martin F."/>
            <person name="Cullen D."/>
            <person name="Hibbett D.S."/>
            <person name="Grigoriev I.V."/>
        </authorList>
    </citation>
    <scope>NUCLEOTIDE SEQUENCE [LARGE SCALE GENOMIC DNA]</scope>
    <source>
        <strain evidence="3">CBS 339.88</strain>
    </source>
</reference>
<proteinExistence type="predicted"/>
<accession>A0A067SPC2</accession>
<name>A0A067SPC2_GALM3</name>
<sequence>MDASGAVYYPPFPNDDNDQGGDQKRCSVRGCPQLVTDGSQNKMCDSCRGRHRIYASTKRARRKLEKAAVTNAVAARNGLEHMLLVHESSPVASTSTSAWVPPSVNGQRLPEVSV</sequence>
<dbReference type="OrthoDB" id="3070249at2759"/>
<keyword evidence="3" id="KW-1185">Reference proteome</keyword>
<feature type="region of interest" description="Disordered" evidence="1">
    <location>
        <begin position="91"/>
        <end position="114"/>
    </location>
</feature>
<dbReference type="Proteomes" id="UP000027222">
    <property type="component" value="Unassembled WGS sequence"/>
</dbReference>
<evidence type="ECO:0000313" key="2">
    <source>
        <dbReference type="EMBL" id="KDR72756.1"/>
    </source>
</evidence>
<feature type="region of interest" description="Disordered" evidence="1">
    <location>
        <begin position="1"/>
        <end position="25"/>
    </location>
</feature>
<dbReference type="AlphaFoldDB" id="A0A067SPC2"/>
<dbReference type="EMBL" id="KL142388">
    <property type="protein sequence ID" value="KDR72756.1"/>
    <property type="molecule type" value="Genomic_DNA"/>
</dbReference>
<dbReference type="STRING" id="685588.A0A067SPC2"/>
<gene>
    <name evidence="2" type="ORF">GALMADRAFT_764803</name>
</gene>